<evidence type="ECO:0000256" key="1">
    <source>
        <dbReference type="SAM" id="Phobius"/>
    </source>
</evidence>
<evidence type="ECO:0000259" key="2">
    <source>
        <dbReference type="Pfam" id="PF01757"/>
    </source>
</evidence>
<feature type="transmembrane region" description="Helical" evidence="1">
    <location>
        <begin position="77"/>
        <end position="98"/>
    </location>
</feature>
<dbReference type="Pfam" id="PF01757">
    <property type="entry name" value="Acyl_transf_3"/>
    <property type="match status" value="1"/>
</dbReference>
<dbReference type="InterPro" id="IPR050879">
    <property type="entry name" value="Acyltransferase_3"/>
</dbReference>
<protein>
    <submittedName>
        <fullName evidence="3">Acyltransferase</fullName>
    </submittedName>
</protein>
<dbReference type="Proteomes" id="UP000237673">
    <property type="component" value="Chromosome"/>
</dbReference>
<evidence type="ECO:0000313" key="4">
    <source>
        <dbReference type="Proteomes" id="UP000237673"/>
    </source>
</evidence>
<dbReference type="GO" id="GO:0016746">
    <property type="term" value="F:acyltransferase activity"/>
    <property type="evidence" value="ECO:0007669"/>
    <property type="project" value="UniProtKB-KW"/>
</dbReference>
<keyword evidence="1" id="KW-0812">Transmembrane</keyword>
<keyword evidence="4" id="KW-1185">Reference proteome</keyword>
<keyword evidence="1" id="KW-1133">Transmembrane helix</keyword>
<evidence type="ECO:0000313" key="3">
    <source>
        <dbReference type="EMBL" id="AUY25572.1"/>
    </source>
</evidence>
<keyword evidence="3" id="KW-0012">Acyltransferase</keyword>
<dbReference type="EMBL" id="CP026378">
    <property type="protein sequence ID" value="AUY25572.1"/>
    <property type="molecule type" value="Genomic_DNA"/>
</dbReference>
<dbReference type="InterPro" id="IPR002656">
    <property type="entry name" value="Acyl_transf_3_dom"/>
</dbReference>
<proteinExistence type="predicted"/>
<feature type="transmembrane region" description="Helical" evidence="1">
    <location>
        <begin position="217"/>
        <end position="238"/>
    </location>
</feature>
<keyword evidence="1" id="KW-0472">Membrane</keyword>
<feature type="domain" description="Acyltransferase 3" evidence="2">
    <location>
        <begin position="1"/>
        <end position="265"/>
    </location>
</feature>
<feature type="transmembrane region" description="Helical" evidence="1">
    <location>
        <begin position="250"/>
        <end position="269"/>
    </location>
</feature>
<feature type="transmembrane region" description="Helical" evidence="1">
    <location>
        <begin position="154"/>
        <end position="174"/>
    </location>
</feature>
<keyword evidence="3" id="KW-0808">Transferase</keyword>
<feature type="transmembrane region" description="Helical" evidence="1">
    <location>
        <begin position="27"/>
        <end position="45"/>
    </location>
</feature>
<accession>A0ABM6S1I5</accession>
<name>A0ABM6S1I5_9GAMM</name>
<dbReference type="PANTHER" id="PTHR23028:SF53">
    <property type="entry name" value="ACYL_TRANSF_3 DOMAIN-CONTAINING PROTEIN"/>
    <property type="match status" value="1"/>
</dbReference>
<feature type="transmembrane region" description="Helical" evidence="1">
    <location>
        <begin position="186"/>
        <end position="205"/>
    </location>
</feature>
<dbReference type="PANTHER" id="PTHR23028">
    <property type="entry name" value="ACETYLTRANSFERASE"/>
    <property type="match status" value="1"/>
</dbReference>
<sequence>MISGYVIFFSAKNKSFSRFISTRALRLYPAYWAGLVITSLFIVMVGGHHMPISLKAFLANLTMLQSFVGIYNIDGVYWTLAYELTFYFFISLCLLLGLKSRLEMAIIVWALAIIACALAGNASLPIFQGYYSYFVAGALFAVIKETAGKMKGLVILLAVAMYVICCLVSLENAAKAEIIRSVEYPPAVIITFVSLFFLAFIAADYSRLGKLSLPGSAFAGAITYPLYLVHAHIGYMLIDKFASEENKIGVYALVIGFVMLLAWLIHQLVEKRMAETWKAFFRYTIELPVATFHRLVFMPVMRRFQPKSSV</sequence>
<organism evidence="3 4">
    <name type="scientific">Mixta calida</name>
    <dbReference type="NCBI Taxonomy" id="665913"/>
    <lineage>
        <taxon>Bacteria</taxon>
        <taxon>Pseudomonadati</taxon>
        <taxon>Pseudomonadota</taxon>
        <taxon>Gammaproteobacteria</taxon>
        <taxon>Enterobacterales</taxon>
        <taxon>Erwiniaceae</taxon>
        <taxon>Mixta</taxon>
    </lineage>
</organism>
<gene>
    <name evidence="3" type="ORF">C2E16_12060</name>
</gene>
<reference evidence="3 4" key="1">
    <citation type="submission" date="2018-01" db="EMBL/GenBank/DDBJ databases">
        <title>Complete and assembled Genome of Pantoea calida DSM22759T.</title>
        <authorList>
            <person name="Stevens M.J.A."/>
            <person name="Zurfluh K."/>
            <person name="Stephan R."/>
        </authorList>
    </citation>
    <scope>NUCLEOTIDE SEQUENCE [LARGE SCALE GENOMIC DNA]</scope>
    <source>
        <strain evidence="3 4">DSM 22759</strain>
    </source>
</reference>
<feature type="transmembrane region" description="Helical" evidence="1">
    <location>
        <begin position="105"/>
        <end position="124"/>
    </location>
</feature>